<organism evidence="1 2">
    <name type="scientific">Cucurbita argyrosperma subsp. sororia</name>
    <dbReference type="NCBI Taxonomy" id="37648"/>
    <lineage>
        <taxon>Eukaryota</taxon>
        <taxon>Viridiplantae</taxon>
        <taxon>Streptophyta</taxon>
        <taxon>Embryophyta</taxon>
        <taxon>Tracheophyta</taxon>
        <taxon>Spermatophyta</taxon>
        <taxon>Magnoliopsida</taxon>
        <taxon>eudicotyledons</taxon>
        <taxon>Gunneridae</taxon>
        <taxon>Pentapetalae</taxon>
        <taxon>rosids</taxon>
        <taxon>fabids</taxon>
        <taxon>Cucurbitales</taxon>
        <taxon>Cucurbitaceae</taxon>
        <taxon>Cucurbiteae</taxon>
        <taxon>Cucurbita</taxon>
    </lineage>
</organism>
<proteinExistence type="predicted"/>
<dbReference type="EMBL" id="JAGKQH010000016">
    <property type="protein sequence ID" value="KAG6577737.1"/>
    <property type="molecule type" value="Genomic_DNA"/>
</dbReference>
<protein>
    <submittedName>
        <fullName evidence="1">Uncharacterized protein</fullName>
    </submittedName>
</protein>
<accession>A0AAV6MBH3</accession>
<keyword evidence="2" id="KW-1185">Reference proteome</keyword>
<gene>
    <name evidence="1" type="ORF">SDJN03_25311</name>
</gene>
<feature type="non-terminal residue" evidence="1">
    <location>
        <position position="1"/>
    </location>
</feature>
<sequence length="155" mass="17472">MPRNRRSLDQSSLWNPIRRCRTPNVRSIRHHFSVGVGNYNFDIDLQEFPSALAFAITLRFPKKNLDSDYILCGCRRRPDIAGSDRRSPVIAVPLPPRGFAFWVPKPPIKPQKAISLASFASQSQRFAFILSLSSSISILTLSKSETVYSSKGNHI</sequence>
<dbReference type="Proteomes" id="UP000685013">
    <property type="component" value="Chromosome 16"/>
</dbReference>
<evidence type="ECO:0000313" key="1">
    <source>
        <dbReference type="EMBL" id="KAG6577737.1"/>
    </source>
</evidence>
<dbReference type="AlphaFoldDB" id="A0AAV6MBH3"/>
<comment type="caution">
    <text evidence="1">The sequence shown here is derived from an EMBL/GenBank/DDBJ whole genome shotgun (WGS) entry which is preliminary data.</text>
</comment>
<name>A0AAV6MBH3_9ROSI</name>
<evidence type="ECO:0000313" key="2">
    <source>
        <dbReference type="Proteomes" id="UP000685013"/>
    </source>
</evidence>
<reference evidence="1 2" key="1">
    <citation type="journal article" date="2021" name="Hortic Res">
        <title>The domestication of Cucurbita argyrosperma as revealed by the genome of its wild relative.</title>
        <authorList>
            <person name="Barrera-Redondo J."/>
            <person name="Sanchez-de la Vega G."/>
            <person name="Aguirre-Liguori J.A."/>
            <person name="Castellanos-Morales G."/>
            <person name="Gutierrez-Guerrero Y.T."/>
            <person name="Aguirre-Dugua X."/>
            <person name="Aguirre-Planter E."/>
            <person name="Tenaillon M.I."/>
            <person name="Lira-Saade R."/>
            <person name="Eguiarte L.E."/>
        </authorList>
    </citation>
    <scope>NUCLEOTIDE SEQUENCE [LARGE SCALE GENOMIC DNA]</scope>
    <source>
        <strain evidence="1">JBR-2021</strain>
    </source>
</reference>